<evidence type="ECO:0000256" key="5">
    <source>
        <dbReference type="ARBA" id="ARBA00022989"/>
    </source>
</evidence>
<feature type="transmembrane region" description="Helical" evidence="8">
    <location>
        <begin position="595"/>
        <end position="617"/>
    </location>
</feature>
<sequence length="1171" mass="127203">MAIFGRCGAGGGERTLKAARRKQVLARHNSFLIGLVLLLSFACSTTAAFVEFHNCLDKSVVNSSPRILQFYPLNVTATFNSNSSSRSNRHHLNLTIYGNVTGRATDQPYPAPDDPSWSNPNDTFGKIPDLSVSYNKYTTLFARVNFLGYTPWNADPSRFCTSVVQSPYDGCPLGPAFYVNKTDIDHLPAFSVAHDLFSSYAFASLEATLRVQSGDQNGQYYSCVTASFTPDLGSSIKAILRYLPLVVLIVVGVATIIAAILSPWGSTDLFQWSSNFGRDEDLLRLVTPGFGDCLQYIQFVVLTGSLSLNYPGFYQPAVSRVAWSSLMFNESFVTGGNGTQSVIDGIYEYRQGSNYGMDRMSQLVGMTSDKDIWADMMVWLVVIVLAVTVLAQIGFALRWVYRKLQKEPAEDLRSKNGPFTAGNVARLVMNFFLLPLTSLSFYQLVIAGKGPAYSVALAAVALIIVVGFSAWLLRLFIKTRPRSFLFDDLLMVLAYGPLYNTYCDDAATFALTPLFVNFVRGIAIGALQTSGIAQLVLLAISEIVLVLTINAFRPFPSATSMNIYHTCFSVIRLITILLAIAFVPSLGVEDSSRGWLGYAILIIHACTMVFGFFLNAVQTLIEVIARIAGAGGRDEETGAATRGGLNKVFGMRQLSRRVPRRATQERGSMSSNAAMLNAMDNEQQKLQMAKTRSRSVSAASGVLLDSPTVSNRISQNLDGRALGMATPDRSSRGSRRLTGRLSGTSSIGGIVGLQKQHVEQKDPYYRPPRRNTMDALAHPDLGLARSPSKGAIVSESAIEDDAGEGPSVPMPSETGNDDFEDGPNDLTRTKTDYAVREVDFYYGVRGGALSSGTRRLKTGPADPTGPVSTATGWFKNLIGGKTKEKHKGFEVVRSARAPPPGLFPPIGPSPEVENPEPYHDNFLAAENHRSNRNSTRVASPPPQRPTHRVSRHPSEYDDISLADSDGDEEPASPVDPVSARPPSLPLIESVGGIEMPSRIGSEASRKSRGKKSRALDKDIPEVPAIPRKSSRRQSGGGSQDRAVVRSVLSPPDPARQHKGPSQSLNTSRIPFTNTQPSAARHKRYSTGAESATSSVIRDGDENVPIQHPSYTAQLRQSASSALGAHGADLRHDRPSNVGFVQQHRASDHIHYSPDSPEFEGSAAEIHGRPPY</sequence>
<evidence type="ECO:0000256" key="6">
    <source>
        <dbReference type="ARBA" id="ARBA00023136"/>
    </source>
</evidence>
<feature type="region of interest" description="Disordered" evidence="7">
    <location>
        <begin position="1115"/>
        <end position="1134"/>
    </location>
</feature>
<name>A0AA39CEX0_9EURO</name>
<feature type="domain" description="ML-like" evidence="9">
    <location>
        <begin position="45"/>
        <end position="235"/>
    </location>
</feature>
<feature type="compositionally biased region" description="Polar residues" evidence="7">
    <location>
        <begin position="1059"/>
        <end position="1077"/>
    </location>
</feature>
<dbReference type="PANTHER" id="PTHR31145">
    <property type="entry name" value="INTEGRAL MEMBRANE PROTEIN (AFU_ORTHOLOGUE AFUA_7G01610)"/>
    <property type="match status" value="1"/>
</dbReference>
<gene>
    <name evidence="10" type="ORF">H2200_009585</name>
</gene>
<feature type="region of interest" description="Disordered" evidence="7">
    <location>
        <begin position="1142"/>
        <end position="1171"/>
    </location>
</feature>
<evidence type="ECO:0000256" key="2">
    <source>
        <dbReference type="ARBA" id="ARBA00010642"/>
    </source>
</evidence>
<dbReference type="Pfam" id="PF14558">
    <property type="entry name" value="TRP_N"/>
    <property type="match status" value="1"/>
</dbReference>
<accession>A0AA39CEX0</accession>
<organism evidence="10 11">
    <name type="scientific">Cladophialophora chaetospira</name>
    <dbReference type="NCBI Taxonomy" id="386627"/>
    <lineage>
        <taxon>Eukaryota</taxon>
        <taxon>Fungi</taxon>
        <taxon>Dikarya</taxon>
        <taxon>Ascomycota</taxon>
        <taxon>Pezizomycotina</taxon>
        <taxon>Eurotiomycetes</taxon>
        <taxon>Chaetothyriomycetidae</taxon>
        <taxon>Chaetothyriales</taxon>
        <taxon>Herpotrichiellaceae</taxon>
        <taxon>Cladophialophora</taxon>
    </lineage>
</organism>
<feature type="compositionally biased region" description="Acidic residues" evidence="7">
    <location>
        <begin position="956"/>
        <end position="970"/>
    </location>
</feature>
<evidence type="ECO:0000259" key="9">
    <source>
        <dbReference type="SMART" id="SM01320"/>
    </source>
</evidence>
<dbReference type="GO" id="GO:0055085">
    <property type="term" value="P:transmembrane transport"/>
    <property type="evidence" value="ECO:0007669"/>
    <property type="project" value="TreeGrafter"/>
</dbReference>
<dbReference type="InterPro" id="IPR032800">
    <property type="entry name" value="TRP_N"/>
</dbReference>
<evidence type="ECO:0000313" key="10">
    <source>
        <dbReference type="EMBL" id="KAJ9605736.1"/>
    </source>
</evidence>
<comment type="caution">
    <text evidence="10">The sequence shown here is derived from an EMBL/GenBank/DDBJ whole genome shotgun (WGS) entry which is preliminary data.</text>
</comment>
<evidence type="ECO:0000256" key="8">
    <source>
        <dbReference type="SAM" id="Phobius"/>
    </source>
</evidence>
<dbReference type="Proteomes" id="UP001172673">
    <property type="component" value="Unassembled WGS sequence"/>
</dbReference>
<dbReference type="EMBL" id="JAPDRK010000015">
    <property type="protein sequence ID" value="KAJ9605736.1"/>
    <property type="molecule type" value="Genomic_DNA"/>
</dbReference>
<dbReference type="InterPro" id="IPR010308">
    <property type="entry name" value="TRP_C"/>
</dbReference>
<keyword evidence="5 8" id="KW-1133">Transmembrane helix</keyword>
<keyword evidence="6 8" id="KW-0472">Membrane</keyword>
<keyword evidence="3 8" id="KW-0812">Transmembrane</keyword>
<comment type="subcellular location">
    <subcellularLocation>
        <location evidence="1">Membrane</location>
        <topology evidence="1">Multi-pass membrane protein</topology>
    </subcellularLocation>
</comment>
<reference evidence="10" key="1">
    <citation type="submission" date="2022-10" db="EMBL/GenBank/DDBJ databases">
        <title>Culturing micro-colonial fungi from biological soil crusts in the Mojave desert and describing Neophaeococcomyces mojavensis, and introducing the new genera and species Taxawa tesnikishii.</title>
        <authorList>
            <person name="Kurbessoian T."/>
            <person name="Stajich J.E."/>
        </authorList>
    </citation>
    <scope>NUCLEOTIDE SEQUENCE</scope>
    <source>
        <strain evidence="10">TK_41</strain>
    </source>
</reference>
<evidence type="ECO:0000313" key="11">
    <source>
        <dbReference type="Proteomes" id="UP001172673"/>
    </source>
</evidence>
<dbReference type="PANTHER" id="PTHR31145:SF6">
    <property type="entry name" value="INTEGRAL MEMBRANE PROTEIN (AFU_ORTHOLOGUE AFUA_7G01610)"/>
    <property type="match status" value="1"/>
</dbReference>
<feature type="transmembrane region" description="Helical" evidence="8">
    <location>
        <begin position="563"/>
        <end position="583"/>
    </location>
</feature>
<evidence type="ECO:0000256" key="1">
    <source>
        <dbReference type="ARBA" id="ARBA00004141"/>
    </source>
</evidence>
<feature type="transmembrane region" description="Helical" evidence="8">
    <location>
        <begin position="242"/>
        <end position="264"/>
    </location>
</feature>
<keyword evidence="4" id="KW-0732">Signal</keyword>
<feature type="transmembrane region" description="Helical" evidence="8">
    <location>
        <begin position="422"/>
        <end position="446"/>
    </location>
</feature>
<dbReference type="InterPro" id="IPR040241">
    <property type="entry name" value="TRP_Flc/Pkd2-like"/>
</dbReference>
<proteinExistence type="inferred from homology"/>
<feature type="region of interest" description="Disordered" evidence="7">
    <location>
        <begin position="849"/>
        <end position="868"/>
    </location>
</feature>
<comment type="similarity">
    <text evidence="2">Belongs to the transient receptor potential (TRP) ion channel family.</text>
</comment>
<dbReference type="AlphaFoldDB" id="A0AA39CEX0"/>
<feature type="transmembrane region" description="Helical" evidence="8">
    <location>
        <begin position="522"/>
        <end position="551"/>
    </location>
</feature>
<feature type="transmembrane region" description="Helical" evidence="8">
    <location>
        <begin position="376"/>
        <end position="401"/>
    </location>
</feature>
<dbReference type="Pfam" id="PF06011">
    <property type="entry name" value="TRP"/>
    <property type="match status" value="1"/>
</dbReference>
<keyword evidence="11" id="KW-1185">Reference proteome</keyword>
<evidence type="ECO:0000256" key="3">
    <source>
        <dbReference type="ARBA" id="ARBA00022692"/>
    </source>
</evidence>
<evidence type="ECO:0000256" key="7">
    <source>
        <dbReference type="SAM" id="MobiDB-lite"/>
    </source>
</evidence>
<feature type="transmembrane region" description="Helical" evidence="8">
    <location>
        <begin position="452"/>
        <end position="473"/>
    </location>
</feature>
<feature type="compositionally biased region" description="Pro residues" evidence="7">
    <location>
        <begin position="897"/>
        <end position="908"/>
    </location>
</feature>
<feature type="region of interest" description="Disordered" evidence="7">
    <location>
        <begin position="798"/>
        <end position="827"/>
    </location>
</feature>
<dbReference type="SMART" id="SM01320">
    <property type="entry name" value="TRP_N"/>
    <property type="match status" value="1"/>
</dbReference>
<feature type="region of interest" description="Disordered" evidence="7">
    <location>
        <begin position="716"/>
        <end position="747"/>
    </location>
</feature>
<feature type="transmembrane region" description="Helical" evidence="8">
    <location>
        <begin position="31"/>
        <end position="50"/>
    </location>
</feature>
<evidence type="ECO:0000256" key="4">
    <source>
        <dbReference type="ARBA" id="ARBA00022729"/>
    </source>
</evidence>
<feature type="region of interest" description="Disordered" evidence="7">
    <location>
        <begin position="894"/>
        <end position="1105"/>
    </location>
</feature>
<protein>
    <recommendedName>
        <fullName evidence="9">ML-like domain-containing protein</fullName>
    </recommendedName>
</protein>
<dbReference type="GO" id="GO:0016020">
    <property type="term" value="C:membrane"/>
    <property type="evidence" value="ECO:0007669"/>
    <property type="project" value="UniProtKB-SubCell"/>
</dbReference>